<evidence type="ECO:0000313" key="4">
    <source>
        <dbReference type="Proteomes" id="UP001320831"/>
    </source>
</evidence>
<keyword evidence="1" id="KW-0812">Transmembrane</keyword>
<protein>
    <submittedName>
        <fullName evidence="3">Tripartite tricarboxylate transporter permease</fullName>
    </submittedName>
</protein>
<dbReference type="InterPro" id="IPR002823">
    <property type="entry name" value="DUF112_TM"/>
</dbReference>
<evidence type="ECO:0000259" key="2">
    <source>
        <dbReference type="Pfam" id="PF01970"/>
    </source>
</evidence>
<gene>
    <name evidence="3" type="ORF">N5A92_04085</name>
</gene>
<keyword evidence="1" id="KW-0472">Membrane</keyword>
<accession>A0ABT2LI08</accession>
<dbReference type="Pfam" id="PF01970">
    <property type="entry name" value="TctA"/>
    <property type="match status" value="1"/>
</dbReference>
<dbReference type="RefSeq" id="WP_260900585.1">
    <property type="nucleotide sequence ID" value="NZ_JAOCZP010000001.1"/>
</dbReference>
<keyword evidence="1" id="KW-1133">Transmembrane helix</keyword>
<evidence type="ECO:0000256" key="1">
    <source>
        <dbReference type="SAM" id="Phobius"/>
    </source>
</evidence>
<dbReference type="EMBL" id="JAOCZP010000001">
    <property type="protein sequence ID" value="MCT7374211.1"/>
    <property type="molecule type" value="Genomic_DNA"/>
</dbReference>
<sequence length="91" mass="9662">MARLLQGARPTHARRQDAVLELLGNLALGFDTAFTPTNLLYCFLGVFLGTFIGVLPGIGSPAAISMLLPVSFYLDPTTALVMLAGVYYGAE</sequence>
<dbReference type="PANTHER" id="PTHR35342:SF5">
    <property type="entry name" value="TRICARBOXYLIC TRANSPORT PROTEIN"/>
    <property type="match status" value="1"/>
</dbReference>
<feature type="transmembrane region" description="Helical" evidence="1">
    <location>
        <begin position="70"/>
        <end position="90"/>
    </location>
</feature>
<feature type="domain" description="DUF112" evidence="2">
    <location>
        <begin position="39"/>
        <end position="90"/>
    </location>
</feature>
<evidence type="ECO:0000313" key="3">
    <source>
        <dbReference type="EMBL" id="MCT7374211.1"/>
    </source>
</evidence>
<proteinExistence type="predicted"/>
<comment type="caution">
    <text evidence="3">The sequence shown here is derived from an EMBL/GenBank/DDBJ whole genome shotgun (WGS) entry which is preliminary data.</text>
</comment>
<feature type="transmembrane region" description="Helical" evidence="1">
    <location>
        <begin position="38"/>
        <end position="58"/>
    </location>
</feature>
<organism evidence="3 4">
    <name type="scientific">Chelativorans salis</name>
    <dbReference type="NCBI Taxonomy" id="2978478"/>
    <lineage>
        <taxon>Bacteria</taxon>
        <taxon>Pseudomonadati</taxon>
        <taxon>Pseudomonadota</taxon>
        <taxon>Alphaproteobacteria</taxon>
        <taxon>Hyphomicrobiales</taxon>
        <taxon>Phyllobacteriaceae</taxon>
        <taxon>Chelativorans</taxon>
    </lineage>
</organism>
<keyword evidence="4" id="KW-1185">Reference proteome</keyword>
<dbReference type="Proteomes" id="UP001320831">
    <property type="component" value="Unassembled WGS sequence"/>
</dbReference>
<name>A0ABT2LI08_9HYPH</name>
<dbReference type="PANTHER" id="PTHR35342">
    <property type="entry name" value="TRICARBOXYLIC TRANSPORT PROTEIN"/>
    <property type="match status" value="1"/>
</dbReference>
<reference evidence="3 4" key="1">
    <citation type="submission" date="2022-09" db="EMBL/GenBank/DDBJ databases">
        <title>Chelativorans salina sp. nov., a novel slightly halophilic bacterium isolated from a saline lake sediment enrichment.</title>
        <authorList>
            <person name="Gao L."/>
            <person name="Fang B.-Z."/>
            <person name="Li W.-J."/>
        </authorList>
    </citation>
    <scope>NUCLEOTIDE SEQUENCE [LARGE SCALE GENOMIC DNA]</scope>
    <source>
        <strain evidence="3 4">EGI FJ00035</strain>
    </source>
</reference>